<dbReference type="InterPro" id="IPR051448">
    <property type="entry name" value="CdaR-like_regulators"/>
</dbReference>
<evidence type="ECO:0000259" key="1">
    <source>
        <dbReference type="Pfam" id="PF07905"/>
    </source>
</evidence>
<reference evidence="3 4" key="1">
    <citation type="submission" date="2022-11" db="EMBL/GenBank/DDBJ databases">
        <title>Draft genome sequence of Saccharopolyspora sp. WRP15-2 isolated from rhizosphere soils of wild rice in Thailand.</title>
        <authorList>
            <person name="Duangmal K."/>
            <person name="Kammanee S."/>
            <person name="Muangham S."/>
        </authorList>
    </citation>
    <scope>NUCLEOTIDE SEQUENCE [LARGE SCALE GENOMIC DNA]</scope>
    <source>
        <strain evidence="3 4">WRP15-2</strain>
    </source>
</reference>
<proteinExistence type="predicted"/>
<organism evidence="3 4">
    <name type="scientific">Saccharopolyspora oryzae</name>
    <dbReference type="NCBI Taxonomy" id="2997343"/>
    <lineage>
        <taxon>Bacteria</taxon>
        <taxon>Bacillati</taxon>
        <taxon>Actinomycetota</taxon>
        <taxon>Actinomycetes</taxon>
        <taxon>Pseudonocardiales</taxon>
        <taxon>Pseudonocardiaceae</taxon>
        <taxon>Saccharopolyspora</taxon>
    </lineage>
</organism>
<gene>
    <name evidence="3" type="ORF">OU415_35450</name>
</gene>
<dbReference type="RefSeq" id="WP_270954011.1">
    <property type="nucleotide sequence ID" value="NZ_JAQGLA010000118.1"/>
</dbReference>
<dbReference type="Pfam" id="PF13556">
    <property type="entry name" value="HTH_30"/>
    <property type="match status" value="1"/>
</dbReference>
<evidence type="ECO:0000259" key="2">
    <source>
        <dbReference type="Pfam" id="PF13556"/>
    </source>
</evidence>
<evidence type="ECO:0000313" key="3">
    <source>
        <dbReference type="EMBL" id="MDA3630768.1"/>
    </source>
</evidence>
<dbReference type="EMBL" id="JAQGLA010000118">
    <property type="protein sequence ID" value="MDA3630768.1"/>
    <property type="molecule type" value="Genomic_DNA"/>
</dbReference>
<dbReference type="Pfam" id="PF07905">
    <property type="entry name" value="PucR"/>
    <property type="match status" value="1"/>
</dbReference>
<protein>
    <submittedName>
        <fullName evidence="3">PucR family transcriptional regulator</fullName>
    </submittedName>
</protein>
<dbReference type="InterPro" id="IPR025736">
    <property type="entry name" value="PucR_C-HTH_dom"/>
</dbReference>
<dbReference type="PANTHER" id="PTHR33744:SF1">
    <property type="entry name" value="DNA-BINDING TRANSCRIPTIONAL ACTIVATOR ADER"/>
    <property type="match status" value="1"/>
</dbReference>
<dbReference type="Gene3D" id="1.10.10.2840">
    <property type="entry name" value="PucR C-terminal helix-turn-helix domain"/>
    <property type="match status" value="1"/>
</dbReference>
<feature type="domain" description="PucR C-terminal helix-turn-helix" evidence="2">
    <location>
        <begin position="422"/>
        <end position="479"/>
    </location>
</feature>
<dbReference type="PANTHER" id="PTHR33744">
    <property type="entry name" value="CARBOHYDRATE DIACID REGULATOR"/>
    <property type="match status" value="1"/>
</dbReference>
<dbReference type="InterPro" id="IPR012914">
    <property type="entry name" value="PucR_dom"/>
</dbReference>
<dbReference type="InterPro" id="IPR042070">
    <property type="entry name" value="PucR_C-HTH_sf"/>
</dbReference>
<feature type="domain" description="Purine catabolism PurC-like" evidence="1">
    <location>
        <begin position="10"/>
        <end position="122"/>
    </location>
</feature>
<accession>A0ABT4VAB2</accession>
<sequence length="486" mass="51387">MPFTLRDLVADTGLGLGVRAGERALDRPIAWVHTSELADPAPFLEGGELLLTTGLTLRAEDCGGLVDRLTSVGAAGLGFGVGLSHRAVPAELVAAAESAGLPLLEVPRPTPFIAISKAVSHAVAAEEYAILRRTSRAQHELAQAAGTTNGINALVRKLARLLDAWVLLLDSGGRLLHSAPVGAGARLGELVSEVDKMRAKRGLAAAGFSLGDQEVSMQALGGRARGFLVVGRDGPFATTDHHVINSAASLLTLALEQVEALGAARRRLRSGFLELMLRGEPVQDVLGDLHAELPPEPFRVVVLRGARDQDELLAGLVADQPSAPVYLAEHGDEVVGLIAEDALDWLTDQSGLAVGVSEPSTAAGLAEGLRQAEQAARAARRGDAVVRFADLAGRGVLDLVPDCDAQAFAEAVLAPLRDQDVLVKSLQAWLAHHGQWDPAANRLGVHRHTLRNRMHKVEELLGRSLDQPGVRAELWLALQVLDRPEA</sequence>
<comment type="caution">
    <text evidence="3">The sequence shown here is derived from an EMBL/GenBank/DDBJ whole genome shotgun (WGS) entry which is preliminary data.</text>
</comment>
<name>A0ABT4VAB2_9PSEU</name>
<evidence type="ECO:0000313" key="4">
    <source>
        <dbReference type="Proteomes" id="UP001210380"/>
    </source>
</evidence>
<keyword evidence="4" id="KW-1185">Reference proteome</keyword>
<dbReference type="Proteomes" id="UP001210380">
    <property type="component" value="Unassembled WGS sequence"/>
</dbReference>